<accession>A0A6P1T462</accession>
<evidence type="ECO:0000313" key="2">
    <source>
        <dbReference type="EMBL" id="QHQ36483.1"/>
    </source>
</evidence>
<dbReference type="GO" id="GO:0005524">
    <property type="term" value="F:ATP binding"/>
    <property type="evidence" value="ECO:0007669"/>
    <property type="project" value="InterPro"/>
</dbReference>
<dbReference type="SUPFAM" id="SSF111331">
    <property type="entry name" value="NAD kinase/diacylglycerol kinase-like"/>
    <property type="match status" value="1"/>
</dbReference>
<dbReference type="PROSITE" id="PS50146">
    <property type="entry name" value="DAGK"/>
    <property type="match status" value="1"/>
</dbReference>
<dbReference type="PANTHER" id="PTHR12358">
    <property type="entry name" value="SPHINGOSINE KINASE"/>
    <property type="match status" value="1"/>
</dbReference>
<dbReference type="SMART" id="SM00046">
    <property type="entry name" value="DAGKc"/>
    <property type="match status" value="1"/>
</dbReference>
<dbReference type="Gene3D" id="2.60.200.40">
    <property type="match status" value="1"/>
</dbReference>
<dbReference type="EMBL" id="CP046620">
    <property type="protein sequence ID" value="QHQ36483.1"/>
    <property type="molecule type" value="Genomic_DNA"/>
</dbReference>
<keyword evidence="3" id="KW-1185">Reference proteome</keyword>
<evidence type="ECO:0000259" key="1">
    <source>
        <dbReference type="PROSITE" id="PS50146"/>
    </source>
</evidence>
<dbReference type="Gene3D" id="3.40.50.10330">
    <property type="entry name" value="Probable inorganic polyphosphate/atp-NAD kinase, domain 1"/>
    <property type="match status" value="1"/>
</dbReference>
<protein>
    <submittedName>
        <fullName evidence="2">YegS/Rv2252/BmrU family lipid kinase</fullName>
    </submittedName>
</protein>
<dbReference type="Proteomes" id="UP000464495">
    <property type="component" value="Chromosome"/>
</dbReference>
<keyword evidence="2" id="KW-0418">Kinase</keyword>
<dbReference type="AlphaFoldDB" id="A0A6P1T462"/>
<dbReference type="GO" id="GO:0008654">
    <property type="term" value="P:phospholipid biosynthetic process"/>
    <property type="evidence" value="ECO:0007669"/>
    <property type="project" value="InterPro"/>
</dbReference>
<feature type="domain" description="DAGKc" evidence="1">
    <location>
        <begin position="33"/>
        <end position="161"/>
    </location>
</feature>
<proteinExistence type="predicted"/>
<name>A0A6P1T462_9RHOB</name>
<dbReference type="InterPro" id="IPR017438">
    <property type="entry name" value="ATP-NAD_kinase_N"/>
</dbReference>
<organism evidence="2 3">
    <name type="scientific">Algicella marina</name>
    <dbReference type="NCBI Taxonomy" id="2683284"/>
    <lineage>
        <taxon>Bacteria</taxon>
        <taxon>Pseudomonadati</taxon>
        <taxon>Pseudomonadota</taxon>
        <taxon>Alphaproteobacteria</taxon>
        <taxon>Rhodobacterales</taxon>
        <taxon>Paracoccaceae</taxon>
        <taxon>Algicella</taxon>
    </lineage>
</organism>
<dbReference type="Pfam" id="PF00781">
    <property type="entry name" value="DAGK_cat"/>
    <property type="match status" value="1"/>
</dbReference>
<evidence type="ECO:0000313" key="3">
    <source>
        <dbReference type="Proteomes" id="UP000464495"/>
    </source>
</evidence>
<dbReference type="InterPro" id="IPR050187">
    <property type="entry name" value="Lipid_Phosphate_FormReg"/>
</dbReference>
<dbReference type="InterPro" id="IPR001206">
    <property type="entry name" value="Diacylglycerol_kinase_cat_dom"/>
</dbReference>
<reference evidence="2 3" key="1">
    <citation type="submission" date="2019-12" db="EMBL/GenBank/DDBJ databases">
        <title>Complete genome sequence of Algicella marina strain 9Alg 56(T) isolated from the red alga Tichocarpus crinitus.</title>
        <authorList>
            <person name="Kim S.-G."/>
            <person name="Nedashkovskaya O.I."/>
        </authorList>
    </citation>
    <scope>NUCLEOTIDE SEQUENCE [LARGE SCALE GENOMIC DNA]</scope>
    <source>
        <strain evidence="2 3">9Alg 56</strain>
    </source>
</reference>
<dbReference type="NCBIfam" id="TIGR00147">
    <property type="entry name" value="YegS/Rv2252/BmrU family lipid kinase"/>
    <property type="match status" value="1"/>
</dbReference>
<keyword evidence="2" id="KW-0808">Transferase</keyword>
<dbReference type="GO" id="GO:0016301">
    <property type="term" value="F:kinase activity"/>
    <property type="evidence" value="ECO:0007669"/>
    <property type="project" value="UniProtKB-KW"/>
</dbReference>
<gene>
    <name evidence="2" type="ORF">GO499_15510</name>
</gene>
<dbReference type="KEGG" id="amaq:GO499_15510"/>
<dbReference type="PANTHER" id="PTHR12358:SF54">
    <property type="entry name" value="SPHINGOSINE KINASE RELATED PROTEIN"/>
    <property type="match status" value="1"/>
</dbReference>
<dbReference type="InterPro" id="IPR005218">
    <property type="entry name" value="Diacylglycerol/lipid_kinase"/>
</dbReference>
<sequence>MQHFSARNGCHRWWNRFAPRGFTMDTRQFERGTMGNKACAIINRKSGRGSDEESFAQTLKLLEDRGVEAILLKKPADMAKAVDEAVAKGFDPIIAAGGDGTICGVTEALRGKGPRLGVLPLGTFNYFARSLGLPEDAEKALDVALNGADSTLSFGEINGKVFLNNASIGAYAAVLEVREDIYKNWGRSRLAAYWSVIVAMATLYRSLKMKITVDGKVHQMRSPVAFVAIRAYQLAEFDLEGVEEIEDGKMALLAARDSGRWMLLWRAMRIFFRGARKGQDYVLLSGKEIDIETSAARRFARDGERERMAGPYRFRLKENAIPIRVPHPEENEA</sequence>
<dbReference type="InterPro" id="IPR016064">
    <property type="entry name" value="NAD/diacylglycerol_kinase_sf"/>
</dbReference>